<dbReference type="InterPro" id="IPR035992">
    <property type="entry name" value="Ricin_B-like_lectins"/>
</dbReference>
<dbReference type="InterPro" id="IPR017853">
    <property type="entry name" value="GH"/>
</dbReference>
<feature type="non-terminal residue" evidence="6">
    <location>
        <position position="1"/>
    </location>
</feature>
<dbReference type="PANTHER" id="PTHR31263">
    <property type="entry name" value="CELLULASE FAMILY PROTEIN (AFU_ORTHOLOGUE AFUA_5G14560)"/>
    <property type="match status" value="1"/>
</dbReference>
<dbReference type="Gene3D" id="3.20.20.80">
    <property type="entry name" value="Glycosidases"/>
    <property type="match status" value="1"/>
</dbReference>
<dbReference type="GO" id="GO:0004553">
    <property type="term" value="F:hydrolase activity, hydrolyzing O-glycosyl compounds"/>
    <property type="evidence" value="ECO:0007669"/>
    <property type="project" value="InterPro"/>
</dbReference>
<dbReference type="GO" id="GO:0000272">
    <property type="term" value="P:polysaccharide catabolic process"/>
    <property type="evidence" value="ECO:0007669"/>
    <property type="project" value="InterPro"/>
</dbReference>
<dbReference type="Pfam" id="PF00150">
    <property type="entry name" value="Cellulase"/>
    <property type="match status" value="1"/>
</dbReference>
<evidence type="ECO:0000256" key="1">
    <source>
        <dbReference type="ARBA" id="ARBA00005641"/>
    </source>
</evidence>
<feature type="domain" description="Glycoside hydrolase family 5" evidence="5">
    <location>
        <begin position="81"/>
        <end position="363"/>
    </location>
</feature>
<name>A0A833TZS2_JUGRE</name>
<dbReference type="AlphaFoldDB" id="A0A833TZS2"/>
<proteinExistence type="inferred from homology"/>
<dbReference type="SUPFAM" id="SSF51445">
    <property type="entry name" value="(Trans)glycosidases"/>
    <property type="match status" value="1"/>
</dbReference>
<dbReference type="PANTHER" id="PTHR31263:SF44">
    <property type="entry name" value="OS04G0481200 PROTEIN"/>
    <property type="match status" value="1"/>
</dbReference>
<keyword evidence="2 4" id="KW-0378">Hydrolase</keyword>
<comment type="similarity">
    <text evidence="1 4">Belongs to the glycosyl hydrolase 5 (cellulase A) family.</text>
</comment>
<evidence type="ECO:0000313" key="7">
    <source>
        <dbReference type="Proteomes" id="UP000619265"/>
    </source>
</evidence>
<evidence type="ECO:0000256" key="3">
    <source>
        <dbReference type="ARBA" id="ARBA00023295"/>
    </source>
</evidence>
<organism evidence="6 7">
    <name type="scientific">Juglans regia</name>
    <name type="common">English walnut</name>
    <dbReference type="NCBI Taxonomy" id="51240"/>
    <lineage>
        <taxon>Eukaryota</taxon>
        <taxon>Viridiplantae</taxon>
        <taxon>Streptophyta</taxon>
        <taxon>Embryophyta</taxon>
        <taxon>Tracheophyta</taxon>
        <taxon>Spermatophyta</taxon>
        <taxon>Magnoliopsida</taxon>
        <taxon>eudicotyledons</taxon>
        <taxon>Gunneridae</taxon>
        <taxon>Pentapetalae</taxon>
        <taxon>rosids</taxon>
        <taxon>fabids</taxon>
        <taxon>Fagales</taxon>
        <taxon>Juglandaceae</taxon>
        <taxon>Juglans</taxon>
    </lineage>
</organism>
<accession>A0A833TZS2</accession>
<dbReference type="Gramene" id="Jr10_16930_p1">
    <property type="protein sequence ID" value="cds.Jr10_16930_p1"/>
    <property type="gene ID" value="Jr10_16930"/>
</dbReference>
<dbReference type="Proteomes" id="UP000619265">
    <property type="component" value="Unassembled WGS sequence"/>
</dbReference>
<protein>
    <recommendedName>
        <fullName evidence="5">Glycoside hydrolase family 5 domain-containing protein</fullName>
    </recommendedName>
</protein>
<reference evidence="6" key="2">
    <citation type="submission" date="2020-03" db="EMBL/GenBank/DDBJ databases">
        <title>Walnut 2.0.</title>
        <authorList>
            <person name="Marrano A."/>
            <person name="Britton M."/>
            <person name="Zimin A.V."/>
            <person name="Zaini P.A."/>
            <person name="Workman R."/>
            <person name="Puiu D."/>
            <person name="Bianco L."/>
            <person name="Allen B.J."/>
            <person name="Troggio M."/>
            <person name="Leslie C.A."/>
            <person name="Timp W."/>
            <person name="Dendekar A."/>
            <person name="Salzberg S.L."/>
            <person name="Neale D.B."/>
        </authorList>
    </citation>
    <scope>NUCLEOTIDE SEQUENCE</scope>
    <source>
        <tissue evidence="6">Leaves</tissue>
    </source>
</reference>
<evidence type="ECO:0000256" key="4">
    <source>
        <dbReference type="RuleBase" id="RU361153"/>
    </source>
</evidence>
<evidence type="ECO:0000259" key="5">
    <source>
        <dbReference type="Pfam" id="PF00150"/>
    </source>
</evidence>
<gene>
    <name evidence="6" type="ORF">F2P56_022647</name>
</gene>
<dbReference type="SUPFAM" id="SSF50370">
    <property type="entry name" value="Ricin B-like lectins"/>
    <property type="match status" value="1"/>
</dbReference>
<evidence type="ECO:0000256" key="2">
    <source>
        <dbReference type="ARBA" id="ARBA00022801"/>
    </source>
</evidence>
<dbReference type="EMBL" id="LIHL02000010">
    <property type="protein sequence ID" value="KAF5458630.1"/>
    <property type="molecule type" value="Genomic_DNA"/>
</dbReference>
<reference evidence="6" key="1">
    <citation type="submission" date="2015-10" db="EMBL/GenBank/DDBJ databases">
        <authorList>
            <person name="Martinez-Garcia P.J."/>
            <person name="Crepeau M.W."/>
            <person name="Puiu D."/>
            <person name="Gonzalez-Ibeas D."/>
            <person name="Whalen J."/>
            <person name="Stevens K."/>
            <person name="Paul R."/>
            <person name="Butterfield T."/>
            <person name="Britton M."/>
            <person name="Reagan R."/>
            <person name="Chakraborty S."/>
            <person name="Walawage S.L."/>
            <person name="Vasquez-Gross H.A."/>
            <person name="Cardeno C."/>
            <person name="Famula R."/>
            <person name="Pratt K."/>
            <person name="Kuruganti S."/>
            <person name="Aradhya M.K."/>
            <person name="Leslie C.A."/>
            <person name="Dandekar A.M."/>
            <person name="Salzberg S.L."/>
            <person name="Wegrzyn J.L."/>
            <person name="Langley C.H."/>
            <person name="Neale D.B."/>
        </authorList>
    </citation>
    <scope>NUCLEOTIDE SEQUENCE</scope>
    <source>
        <tissue evidence="6">Leaves</tissue>
    </source>
</reference>
<keyword evidence="3 4" id="KW-0326">Glycosidase</keyword>
<comment type="caution">
    <text evidence="6">The sequence shown here is derived from an EMBL/GenBank/DDBJ whole genome shotgun (WGS) entry which is preliminary data.</text>
</comment>
<sequence>TPRPPKIKTKSNMGRFFFFLVVFFLCILWIPSIVLQSKPVSALPLYTDSRWIVDDEGQRVKLACVNWASHMEAVVAEGLSKQPMDAISKRIKSMGFNCVRLTWPLFLATNDSLASLTVRQSFQSLGLSESVVGIQANNPSIVDLPLLQAFQAVVSSLGANNVMVILDNHISKPGWCCSNSDRNGFFGDQYFNPDLWIEGLTRMATIFNGVDNVVGMSLRNELRGPRQNVYDWYRYMQKGAEAVHAANPDVLVILSGLNYGKDLSFLHNQPVDLTFTGKLVYETHWYGFSDGMAWESGNPNQVCGRVVDNMMRLSGFLLEQGWPLFLSEFGIDLRGTSVNDNRYMNCFSAVAAELDLDWALWTLAGSYYMREGVTGLNENFGVLDWNWCDTRNAFFLQRISALQSPFRGPGLSQTRLHKLIFHPSTGLCVLRKSLQEPLRLGPCTDSDGWNYTPQKTLTVQGTYFCLQAQDLGKPARLGIVCSRSGSKWETASDSKMHLSTELDSGATVCLDVDSTNTIVTNTCKCISRDDMCDPGSQWFKLVDSTRSSSSTESF</sequence>
<evidence type="ECO:0000313" key="6">
    <source>
        <dbReference type="EMBL" id="KAF5458630.1"/>
    </source>
</evidence>
<dbReference type="InterPro" id="IPR001547">
    <property type="entry name" value="Glyco_hydro_5"/>
</dbReference>